<proteinExistence type="inferred from homology"/>
<keyword evidence="5" id="KW-1185">Reference proteome</keyword>
<comment type="similarity">
    <text evidence="1">Belongs to the short-chain dehydrogenases/reductases (SDR) family.</text>
</comment>
<evidence type="ECO:0000313" key="4">
    <source>
        <dbReference type="EMBL" id="KAJ7612617.1"/>
    </source>
</evidence>
<sequence length="146" mass="16030">MLTAQGLDLQFGTNVLGHLFFTELLLPALTKSSEHNKVPARVINTSSRMHTSLSAPLSGVDLVTVKGGPERDLWVKKAGKLGAPLGLYGQSKFIIISVSNYWAKRYPDVLVSCAVNPGGSKSDIARHQPRWKQRIVNFNQYPTPCI</sequence>
<dbReference type="GO" id="GO:0016491">
    <property type="term" value="F:oxidoreductase activity"/>
    <property type="evidence" value="ECO:0007669"/>
    <property type="project" value="UniProtKB-KW"/>
</dbReference>
<gene>
    <name evidence="4" type="ORF">FB45DRAFT_301957</name>
</gene>
<accession>A0AAD7B783</accession>
<dbReference type="SUPFAM" id="SSF51735">
    <property type="entry name" value="NAD(P)-binding Rossmann-fold domains"/>
    <property type="match status" value="1"/>
</dbReference>
<evidence type="ECO:0000256" key="1">
    <source>
        <dbReference type="ARBA" id="ARBA00006484"/>
    </source>
</evidence>
<dbReference type="Proteomes" id="UP001221142">
    <property type="component" value="Unassembled WGS sequence"/>
</dbReference>
<protein>
    <submittedName>
        <fullName evidence="4">Uncharacterized protein</fullName>
    </submittedName>
</protein>
<evidence type="ECO:0000256" key="2">
    <source>
        <dbReference type="ARBA" id="ARBA00022857"/>
    </source>
</evidence>
<reference evidence="4" key="1">
    <citation type="submission" date="2023-03" db="EMBL/GenBank/DDBJ databases">
        <title>Massive genome expansion in bonnet fungi (Mycena s.s.) driven by repeated elements and novel gene families across ecological guilds.</title>
        <authorList>
            <consortium name="Lawrence Berkeley National Laboratory"/>
            <person name="Harder C.B."/>
            <person name="Miyauchi S."/>
            <person name="Viragh M."/>
            <person name="Kuo A."/>
            <person name="Thoen E."/>
            <person name="Andreopoulos B."/>
            <person name="Lu D."/>
            <person name="Skrede I."/>
            <person name="Drula E."/>
            <person name="Henrissat B."/>
            <person name="Morin E."/>
            <person name="Kohler A."/>
            <person name="Barry K."/>
            <person name="LaButti K."/>
            <person name="Morin E."/>
            <person name="Salamov A."/>
            <person name="Lipzen A."/>
            <person name="Mereny Z."/>
            <person name="Hegedus B."/>
            <person name="Baldrian P."/>
            <person name="Stursova M."/>
            <person name="Weitz H."/>
            <person name="Taylor A."/>
            <person name="Grigoriev I.V."/>
            <person name="Nagy L.G."/>
            <person name="Martin F."/>
            <person name="Kauserud H."/>
        </authorList>
    </citation>
    <scope>NUCLEOTIDE SEQUENCE</scope>
    <source>
        <strain evidence="4">9284</strain>
    </source>
</reference>
<dbReference type="InterPro" id="IPR036291">
    <property type="entry name" value="NAD(P)-bd_dom_sf"/>
</dbReference>
<dbReference type="EMBL" id="JARKIF010000030">
    <property type="protein sequence ID" value="KAJ7612617.1"/>
    <property type="molecule type" value="Genomic_DNA"/>
</dbReference>
<keyword evidence="3" id="KW-0560">Oxidoreductase</keyword>
<dbReference type="PANTHER" id="PTHR24320:SF236">
    <property type="entry name" value="SHORT-CHAIN DEHYDROGENASE-RELATED"/>
    <property type="match status" value="1"/>
</dbReference>
<dbReference type="AlphaFoldDB" id="A0AAD7B783"/>
<keyword evidence="2" id="KW-0521">NADP</keyword>
<dbReference type="PANTHER" id="PTHR24320">
    <property type="entry name" value="RETINOL DEHYDROGENASE"/>
    <property type="match status" value="1"/>
</dbReference>
<comment type="caution">
    <text evidence="4">The sequence shown here is derived from an EMBL/GenBank/DDBJ whole genome shotgun (WGS) entry which is preliminary data.</text>
</comment>
<evidence type="ECO:0000313" key="5">
    <source>
        <dbReference type="Proteomes" id="UP001221142"/>
    </source>
</evidence>
<dbReference type="Gene3D" id="3.40.50.720">
    <property type="entry name" value="NAD(P)-binding Rossmann-like Domain"/>
    <property type="match status" value="1"/>
</dbReference>
<organism evidence="4 5">
    <name type="scientific">Roridomyces roridus</name>
    <dbReference type="NCBI Taxonomy" id="1738132"/>
    <lineage>
        <taxon>Eukaryota</taxon>
        <taxon>Fungi</taxon>
        <taxon>Dikarya</taxon>
        <taxon>Basidiomycota</taxon>
        <taxon>Agaricomycotina</taxon>
        <taxon>Agaricomycetes</taxon>
        <taxon>Agaricomycetidae</taxon>
        <taxon>Agaricales</taxon>
        <taxon>Marasmiineae</taxon>
        <taxon>Mycenaceae</taxon>
        <taxon>Roridomyces</taxon>
    </lineage>
</organism>
<name>A0AAD7B783_9AGAR</name>
<evidence type="ECO:0000256" key="3">
    <source>
        <dbReference type="ARBA" id="ARBA00023002"/>
    </source>
</evidence>